<evidence type="ECO:0000256" key="6">
    <source>
        <dbReference type="ARBA" id="ARBA00022989"/>
    </source>
</evidence>
<feature type="transmembrane region" description="Helical" evidence="11">
    <location>
        <begin position="206"/>
        <end position="227"/>
    </location>
</feature>
<evidence type="ECO:0000256" key="8">
    <source>
        <dbReference type="ARBA" id="ARBA00023136"/>
    </source>
</evidence>
<evidence type="ECO:0000256" key="10">
    <source>
        <dbReference type="SAM" id="Coils"/>
    </source>
</evidence>
<keyword evidence="3 11" id="KW-0812">Transmembrane</keyword>
<evidence type="ECO:0000256" key="9">
    <source>
        <dbReference type="ARBA" id="ARBA00037934"/>
    </source>
</evidence>
<evidence type="ECO:0000256" key="2">
    <source>
        <dbReference type="ARBA" id="ARBA00022448"/>
    </source>
</evidence>
<dbReference type="InterPro" id="IPR005606">
    <property type="entry name" value="Sec20"/>
</dbReference>
<dbReference type="GO" id="GO:0005789">
    <property type="term" value="C:endoplasmic reticulum membrane"/>
    <property type="evidence" value="ECO:0007669"/>
    <property type="project" value="UniProtKB-SubCell"/>
</dbReference>
<dbReference type="PANTHER" id="PTHR12825:SF0">
    <property type="entry name" value="VESICLE TRANSPORT PROTEIN SEC20"/>
    <property type="match status" value="1"/>
</dbReference>
<evidence type="ECO:0000256" key="11">
    <source>
        <dbReference type="SAM" id="Phobius"/>
    </source>
</evidence>
<dbReference type="GO" id="GO:0005484">
    <property type="term" value="F:SNAP receptor activity"/>
    <property type="evidence" value="ECO:0007669"/>
    <property type="project" value="InterPro"/>
</dbReference>
<keyword evidence="8 11" id="KW-0472">Membrane</keyword>
<dbReference type="EMBL" id="KV921971">
    <property type="protein sequence ID" value="ORE04447.1"/>
    <property type="molecule type" value="Genomic_DNA"/>
</dbReference>
<dbReference type="GO" id="GO:0031201">
    <property type="term" value="C:SNARE complex"/>
    <property type="evidence" value="ECO:0007669"/>
    <property type="project" value="TreeGrafter"/>
</dbReference>
<proteinExistence type="inferred from homology"/>
<evidence type="ECO:0000256" key="5">
    <source>
        <dbReference type="ARBA" id="ARBA00022892"/>
    </source>
</evidence>
<reference evidence="13" key="1">
    <citation type="journal article" date="2016" name="Proc. Natl. Acad. Sci. U.S.A.">
        <title>Lipid metabolic changes in an early divergent fungus govern the establishment of a mutualistic symbiosis with endobacteria.</title>
        <authorList>
            <person name="Lastovetsky O.A."/>
            <person name="Gaspar M.L."/>
            <person name="Mondo S.J."/>
            <person name="LaButti K.M."/>
            <person name="Sandor L."/>
            <person name="Grigoriev I.V."/>
            <person name="Henry S.A."/>
            <person name="Pawlowska T.E."/>
        </authorList>
    </citation>
    <scope>NUCLEOTIDE SEQUENCE [LARGE SCALE GENOMIC DNA]</scope>
    <source>
        <strain evidence="13">ATCC 52814</strain>
    </source>
</reference>
<comment type="similarity">
    <text evidence="9">Belongs to the SEC20 family.</text>
</comment>
<feature type="coiled-coil region" evidence="10">
    <location>
        <begin position="45"/>
        <end position="92"/>
    </location>
</feature>
<dbReference type="Proteomes" id="UP000242414">
    <property type="component" value="Unassembled WGS sequence"/>
</dbReference>
<dbReference type="Pfam" id="PF03908">
    <property type="entry name" value="Sec20"/>
    <property type="match status" value="1"/>
</dbReference>
<keyword evidence="7 10" id="KW-0175">Coiled coil</keyword>
<organism evidence="13">
    <name type="scientific">Rhizopus microsporus var. microsporus</name>
    <dbReference type="NCBI Taxonomy" id="86635"/>
    <lineage>
        <taxon>Eukaryota</taxon>
        <taxon>Fungi</taxon>
        <taxon>Fungi incertae sedis</taxon>
        <taxon>Mucoromycota</taxon>
        <taxon>Mucoromycotina</taxon>
        <taxon>Mucoromycetes</taxon>
        <taxon>Mucorales</taxon>
        <taxon>Mucorineae</taxon>
        <taxon>Rhizopodaceae</taxon>
        <taxon>Rhizopus</taxon>
    </lineage>
</organism>
<dbReference type="VEuPathDB" id="FungiDB:BCV72DRAFT_307317"/>
<evidence type="ECO:0000256" key="4">
    <source>
        <dbReference type="ARBA" id="ARBA00022824"/>
    </source>
</evidence>
<name>A0A1X0QXE6_RHIZD</name>
<evidence type="ECO:0000256" key="1">
    <source>
        <dbReference type="ARBA" id="ARBA00004163"/>
    </source>
</evidence>
<keyword evidence="4" id="KW-0256">Endoplasmic reticulum</keyword>
<protein>
    <submittedName>
        <fullName evidence="13">Sec20-domain-containing protein</fullName>
    </submittedName>
</protein>
<comment type="subcellular location">
    <subcellularLocation>
        <location evidence="1">Endoplasmic reticulum membrane</location>
        <topology evidence="1">Single-pass type IV membrane protein</topology>
    </subcellularLocation>
</comment>
<evidence type="ECO:0000256" key="3">
    <source>
        <dbReference type="ARBA" id="ARBA00022692"/>
    </source>
</evidence>
<gene>
    <name evidence="13" type="ORF">BCV72DRAFT_307317</name>
</gene>
<keyword evidence="5" id="KW-0931">ER-Golgi transport</keyword>
<dbReference type="PANTHER" id="PTHR12825">
    <property type="entry name" value="BNIP1-RELATED"/>
    <property type="match status" value="1"/>
</dbReference>
<evidence type="ECO:0000256" key="7">
    <source>
        <dbReference type="ARBA" id="ARBA00023054"/>
    </source>
</evidence>
<keyword evidence="6 11" id="KW-1133">Transmembrane helix</keyword>
<dbReference type="GO" id="GO:0006890">
    <property type="term" value="P:retrograde vesicle-mediated transport, Golgi to endoplasmic reticulum"/>
    <property type="evidence" value="ECO:0007669"/>
    <property type="project" value="InterPro"/>
</dbReference>
<sequence>MTSIDSKFRALSEITADCQQHIERLSHVDSLTVQREISDLIKSDLRSLEEKIASIKLLAEEDNNQDLILKRLSEYENQLRHLQVNSRQAMLTSKRQIIDMEKRNREELFGRTVNESSFSEQFELKQRGIQKSHHDHELLRASSDVTEALRRTSTLMQQELEKSTLSATMLAESSRTLSNTYSEYQNLGALVNISKRVITQLEASDWFDRILLSIGLLFFCFVVLYIIKKRTWDVGISWISWLTRSTSSSTNSDNSHFSPIVTMIPTMVAREEL</sequence>
<accession>A0A1X0QXE6</accession>
<keyword evidence="2" id="KW-0813">Transport</keyword>
<evidence type="ECO:0000313" key="13">
    <source>
        <dbReference type="EMBL" id="ORE04447.1"/>
    </source>
</evidence>
<dbReference type="AlphaFoldDB" id="A0A1X0QXE6"/>
<dbReference type="InterPro" id="IPR056173">
    <property type="entry name" value="Sec20_C"/>
</dbReference>
<feature type="domain" description="Sec20 C-terminal" evidence="12">
    <location>
        <begin position="142"/>
        <end position="230"/>
    </location>
</feature>
<evidence type="ECO:0000259" key="12">
    <source>
        <dbReference type="Pfam" id="PF03908"/>
    </source>
</evidence>
<dbReference type="OrthoDB" id="46868at2759"/>